<dbReference type="AlphaFoldDB" id="A0A1G7H4Q9"/>
<dbReference type="RefSeq" id="WP_090113438.1">
    <property type="nucleotide sequence ID" value="NZ_FNAT01000005.1"/>
</dbReference>
<dbReference type="Gene3D" id="3.10.105.10">
    <property type="entry name" value="Dipeptide-binding Protein, Domain 3"/>
    <property type="match status" value="1"/>
</dbReference>
<dbReference type="GO" id="GO:0042938">
    <property type="term" value="P:dipeptide transport"/>
    <property type="evidence" value="ECO:0007669"/>
    <property type="project" value="TreeGrafter"/>
</dbReference>
<keyword evidence="7" id="KW-1185">Reference proteome</keyword>
<dbReference type="GO" id="GO:0030288">
    <property type="term" value="C:outer membrane-bounded periplasmic space"/>
    <property type="evidence" value="ECO:0007669"/>
    <property type="project" value="TreeGrafter"/>
</dbReference>
<dbReference type="Proteomes" id="UP000198922">
    <property type="component" value="Unassembled WGS sequence"/>
</dbReference>
<dbReference type="InterPro" id="IPR030678">
    <property type="entry name" value="Peptide/Ni-bd"/>
</dbReference>
<dbReference type="InterPro" id="IPR039424">
    <property type="entry name" value="SBP_5"/>
</dbReference>
<dbReference type="Pfam" id="PF00496">
    <property type="entry name" value="SBP_bac_5"/>
    <property type="match status" value="1"/>
</dbReference>
<dbReference type="GO" id="GO:0043190">
    <property type="term" value="C:ATP-binding cassette (ABC) transporter complex"/>
    <property type="evidence" value="ECO:0007669"/>
    <property type="project" value="InterPro"/>
</dbReference>
<proteinExistence type="inferred from homology"/>
<dbReference type="SUPFAM" id="SSF53850">
    <property type="entry name" value="Periplasmic binding protein-like II"/>
    <property type="match status" value="1"/>
</dbReference>
<evidence type="ECO:0000313" key="6">
    <source>
        <dbReference type="EMBL" id="SDE95293.1"/>
    </source>
</evidence>
<dbReference type="InterPro" id="IPR000914">
    <property type="entry name" value="SBP_5_dom"/>
</dbReference>
<sequence length="527" mass="58458">MKMKTWLAAGAATIALASAAQAQNLVYCSEGSPEGFDPALYTSGTTFDASSHTVYNQLVEFETGTTNVVPGLAESWEVSEDGTEITFTLRQGVKFHSNDQFTPSRDFNADDVLFTFQRQGQDDHPFHMASGGTWEYYQGMSMPDLIESIEKVDDYTVVFRLTRPEAPFIANLAMDFASILSAEYADSVADSPEMLNQQPIGTGPFEFVAYQKDAVIRFERFDDYWGEPAKVENLIFAITPDASVRYQKLQAGECHVMPYPNPADIAAMKEAEGIEVMEQEGLNVGYLAYNTQQAPFDQPEVRKALNMAIDKQAILDVVFQGSGEVAKNPIPPTMWSYNDSIEDDPYDPEAAKQMLADAGVEDLSMKIWAMPVQRPYNPNARRMAELIQEDMAEIGVDVEIVSYEWGEYLERSKDVERDGAVLLGWTGDNGDPDNFLAVLLGCDGVGGSNRAQWCNEEFEALIQDAKTKSSQEERAAIYEEAQQVFKDQAPWATIAHSVVAMPMRSEVEGYVVHPLGGHIFDNVSIAE</sequence>
<accession>A0A1G7H4Q9</accession>
<evidence type="ECO:0000313" key="7">
    <source>
        <dbReference type="Proteomes" id="UP000198922"/>
    </source>
</evidence>
<dbReference type="GO" id="GO:1904680">
    <property type="term" value="F:peptide transmembrane transporter activity"/>
    <property type="evidence" value="ECO:0007669"/>
    <property type="project" value="TreeGrafter"/>
</dbReference>
<evidence type="ECO:0000256" key="2">
    <source>
        <dbReference type="ARBA" id="ARBA00005695"/>
    </source>
</evidence>
<evidence type="ECO:0000256" key="4">
    <source>
        <dbReference type="SAM" id="SignalP"/>
    </source>
</evidence>
<dbReference type="Gene3D" id="3.90.76.10">
    <property type="entry name" value="Dipeptide-binding Protein, Domain 1"/>
    <property type="match status" value="1"/>
</dbReference>
<dbReference type="CDD" id="cd08493">
    <property type="entry name" value="PBP2_DppA_like"/>
    <property type="match status" value="1"/>
</dbReference>
<evidence type="ECO:0000259" key="5">
    <source>
        <dbReference type="Pfam" id="PF00496"/>
    </source>
</evidence>
<keyword evidence="3 4" id="KW-0732">Signal</keyword>
<evidence type="ECO:0000256" key="1">
    <source>
        <dbReference type="ARBA" id="ARBA00004418"/>
    </source>
</evidence>
<dbReference type="Gene3D" id="3.40.190.10">
    <property type="entry name" value="Periplasmic binding protein-like II"/>
    <property type="match status" value="1"/>
</dbReference>
<dbReference type="PANTHER" id="PTHR30290:SF38">
    <property type="entry name" value="D,D-DIPEPTIDE-BINDING PERIPLASMIC PROTEIN DDPA-RELATED"/>
    <property type="match status" value="1"/>
</dbReference>
<dbReference type="STRING" id="521013.SAMN04488567_3074"/>
<feature type="chain" id="PRO_5011489310" evidence="4">
    <location>
        <begin position="23"/>
        <end position="527"/>
    </location>
</feature>
<dbReference type="OrthoDB" id="9803988at2"/>
<dbReference type="FunFam" id="3.40.190.10:FF:000036">
    <property type="entry name" value="Dipeptide ABC transporter, substrate-binding protein"/>
    <property type="match status" value="1"/>
</dbReference>
<dbReference type="PIRSF" id="PIRSF002741">
    <property type="entry name" value="MppA"/>
    <property type="match status" value="1"/>
</dbReference>
<reference evidence="7" key="1">
    <citation type="submission" date="2016-10" db="EMBL/GenBank/DDBJ databases">
        <authorList>
            <person name="Varghese N."/>
            <person name="Submissions S."/>
        </authorList>
    </citation>
    <scope>NUCLEOTIDE SEQUENCE [LARGE SCALE GENOMIC DNA]</scope>
    <source>
        <strain evidence="7">DSM 21424</strain>
    </source>
</reference>
<organism evidence="6 7">
    <name type="scientific">Limimaricola pyoseonensis</name>
    <dbReference type="NCBI Taxonomy" id="521013"/>
    <lineage>
        <taxon>Bacteria</taxon>
        <taxon>Pseudomonadati</taxon>
        <taxon>Pseudomonadota</taxon>
        <taxon>Alphaproteobacteria</taxon>
        <taxon>Rhodobacterales</taxon>
        <taxon>Paracoccaceae</taxon>
        <taxon>Limimaricola</taxon>
    </lineage>
</organism>
<dbReference type="PANTHER" id="PTHR30290">
    <property type="entry name" value="PERIPLASMIC BINDING COMPONENT OF ABC TRANSPORTER"/>
    <property type="match status" value="1"/>
</dbReference>
<name>A0A1G7H4Q9_9RHOB</name>
<dbReference type="EMBL" id="FNAT01000005">
    <property type="protein sequence ID" value="SDE95293.1"/>
    <property type="molecule type" value="Genomic_DNA"/>
</dbReference>
<comment type="similarity">
    <text evidence="2">Belongs to the bacterial solute-binding protein 5 family.</text>
</comment>
<feature type="domain" description="Solute-binding protein family 5" evidence="5">
    <location>
        <begin position="67"/>
        <end position="445"/>
    </location>
</feature>
<comment type="subcellular location">
    <subcellularLocation>
        <location evidence="1">Periplasm</location>
    </subcellularLocation>
</comment>
<feature type="signal peptide" evidence="4">
    <location>
        <begin position="1"/>
        <end position="22"/>
    </location>
</feature>
<dbReference type="FunFam" id="3.10.105.10:FF:000002">
    <property type="entry name" value="Dipeptide ABC transporter, substrate-binding protein"/>
    <property type="match status" value="1"/>
</dbReference>
<protein>
    <submittedName>
        <fullName evidence="6">Dipeptide transport system substrate-binding protein</fullName>
    </submittedName>
</protein>
<gene>
    <name evidence="6" type="ORF">SAMN04488567_3074</name>
</gene>
<evidence type="ECO:0000256" key="3">
    <source>
        <dbReference type="ARBA" id="ARBA00022729"/>
    </source>
</evidence>